<gene>
    <name evidence="1" type="ORF">CR152_10045</name>
</gene>
<dbReference type="Proteomes" id="UP000229897">
    <property type="component" value="Chromosome"/>
</dbReference>
<name>A0A2D2DIP4_9BURK</name>
<keyword evidence="2" id="KW-1185">Reference proteome</keyword>
<dbReference type="AlphaFoldDB" id="A0A2D2DIP4"/>
<evidence type="ECO:0000313" key="2">
    <source>
        <dbReference type="Proteomes" id="UP000229897"/>
    </source>
</evidence>
<reference evidence="1" key="1">
    <citation type="submission" date="2017-10" db="EMBL/GenBank/DDBJ databases">
        <title>Massilia psychrophilum sp. nov., a novel purple-pigmented bacterium isolated from Tianshan glacier, Xinjiang Municipality, China.</title>
        <authorList>
            <person name="Wang H."/>
        </authorList>
    </citation>
    <scope>NUCLEOTIDE SEQUENCE [LARGE SCALE GENOMIC DNA]</scope>
    <source>
        <strain evidence="1">B2</strain>
    </source>
</reference>
<evidence type="ECO:0000313" key="1">
    <source>
        <dbReference type="EMBL" id="ATQ74825.1"/>
    </source>
</evidence>
<protein>
    <submittedName>
        <fullName evidence="1">Uncharacterized protein</fullName>
    </submittedName>
</protein>
<dbReference type="EMBL" id="CP024608">
    <property type="protein sequence ID" value="ATQ74825.1"/>
    <property type="molecule type" value="Genomic_DNA"/>
</dbReference>
<accession>A0A2D2DIP4</accession>
<dbReference type="KEGG" id="mass:CR152_10045"/>
<organism evidence="1 2">
    <name type="scientific">Massilia violaceinigra</name>
    <dbReference type="NCBI Taxonomy" id="2045208"/>
    <lineage>
        <taxon>Bacteria</taxon>
        <taxon>Pseudomonadati</taxon>
        <taxon>Pseudomonadota</taxon>
        <taxon>Betaproteobacteria</taxon>
        <taxon>Burkholderiales</taxon>
        <taxon>Oxalobacteraceae</taxon>
        <taxon>Telluria group</taxon>
        <taxon>Massilia</taxon>
    </lineage>
</organism>
<sequence>MVLWSAMPLNPPLTLAQLDPIAVRKDQTDISALLWAIKRLPIQMLRGDQAQGGMAGGGGIIGDVLRGELDRERQACSVTSRFGPRPDVASIPGAILR</sequence>
<proteinExistence type="predicted"/>